<organism evidence="2">
    <name type="scientific">Hordeum vulgare subsp. vulgare</name>
    <name type="common">Domesticated barley</name>
    <dbReference type="NCBI Taxonomy" id="112509"/>
    <lineage>
        <taxon>Eukaryota</taxon>
        <taxon>Viridiplantae</taxon>
        <taxon>Streptophyta</taxon>
        <taxon>Embryophyta</taxon>
        <taxon>Tracheophyta</taxon>
        <taxon>Spermatophyta</taxon>
        <taxon>Magnoliopsida</taxon>
        <taxon>Liliopsida</taxon>
        <taxon>Poales</taxon>
        <taxon>Poaceae</taxon>
        <taxon>BOP clade</taxon>
        <taxon>Pooideae</taxon>
        <taxon>Triticodae</taxon>
        <taxon>Triticeae</taxon>
        <taxon>Hordeinae</taxon>
        <taxon>Hordeum</taxon>
    </lineage>
</organism>
<reference evidence="2" key="1">
    <citation type="journal article" date="2014" name="Funct. Integr. Genomics">
        <title>The barley Frost resistance-H2 locus.</title>
        <authorList>
            <person name="Pasquariello M."/>
            <person name="Barabaschi D."/>
            <person name="Himmelbach A."/>
            <person name="Steuernagel B."/>
            <person name="Ariyadasa R."/>
            <person name="Stein N."/>
            <person name="Gandolfi F."/>
            <person name="Tenedini E."/>
            <person name="Bernardis I."/>
            <person name="Tagliafico E."/>
            <person name="Pecchioni N."/>
            <person name="Francia E."/>
        </authorList>
    </citation>
    <scope>NUCLEOTIDE SEQUENCE</scope>
</reference>
<accession>A0A023INK2</accession>
<feature type="region of interest" description="Disordered" evidence="1">
    <location>
        <begin position="33"/>
        <end position="80"/>
    </location>
</feature>
<name>A0A023INK2_HORVV</name>
<evidence type="ECO:0000313" key="2">
    <source>
        <dbReference type="EMBL" id="AGW47714.1"/>
    </source>
</evidence>
<feature type="compositionally biased region" description="Basic residues" evidence="1">
    <location>
        <begin position="68"/>
        <end position="80"/>
    </location>
</feature>
<dbReference type="EMBL" id="KF686739">
    <property type="protein sequence ID" value="AGW47714.1"/>
    <property type="molecule type" value="Genomic_DNA"/>
</dbReference>
<sequence>MPQRSRLRHWWPRRSSLWSRRGEEKVMQVVVKAPKPADHSLPINLADDEDDETVHATVESEDNYKANAPRRSKRLQGRCD</sequence>
<proteinExistence type="predicted"/>
<protein>
    <submittedName>
        <fullName evidence="2">Uncharacterized protein</fullName>
    </submittedName>
</protein>
<evidence type="ECO:0000256" key="1">
    <source>
        <dbReference type="SAM" id="MobiDB-lite"/>
    </source>
</evidence>
<dbReference type="AlphaFoldDB" id="A0A023INK2"/>